<dbReference type="eggNOG" id="COG4636">
    <property type="taxonomic scope" value="Bacteria"/>
</dbReference>
<gene>
    <name evidence="1" type="ORF">CAP_0698</name>
</gene>
<accession>A0A017TDA1</accession>
<dbReference type="EMBL" id="ASRX01000011">
    <property type="protein sequence ID" value="EYF07219.1"/>
    <property type="molecule type" value="Genomic_DNA"/>
</dbReference>
<dbReference type="AlphaFoldDB" id="A0A017TDA1"/>
<evidence type="ECO:0000313" key="2">
    <source>
        <dbReference type="Proteomes" id="UP000019678"/>
    </source>
</evidence>
<dbReference type="Proteomes" id="UP000019678">
    <property type="component" value="Unassembled WGS sequence"/>
</dbReference>
<proteinExistence type="predicted"/>
<name>A0A017TDA1_9BACT</name>
<organism evidence="1 2">
    <name type="scientific">Chondromyces apiculatus DSM 436</name>
    <dbReference type="NCBI Taxonomy" id="1192034"/>
    <lineage>
        <taxon>Bacteria</taxon>
        <taxon>Pseudomonadati</taxon>
        <taxon>Myxococcota</taxon>
        <taxon>Polyangia</taxon>
        <taxon>Polyangiales</taxon>
        <taxon>Polyangiaceae</taxon>
        <taxon>Chondromyces</taxon>
    </lineage>
</organism>
<keyword evidence="2" id="KW-1185">Reference proteome</keyword>
<reference evidence="1 2" key="1">
    <citation type="submission" date="2013-05" db="EMBL/GenBank/DDBJ databases">
        <title>Genome assembly of Chondromyces apiculatus DSM 436.</title>
        <authorList>
            <person name="Sharma G."/>
            <person name="Khatri I."/>
            <person name="Kaur C."/>
            <person name="Mayilraj S."/>
            <person name="Subramanian S."/>
        </authorList>
    </citation>
    <scope>NUCLEOTIDE SEQUENCE [LARGE SCALE GENOMIC DNA]</scope>
    <source>
        <strain evidence="1 2">DSM 436</strain>
    </source>
</reference>
<protein>
    <submittedName>
        <fullName evidence="1">Uncharacterized protein</fullName>
    </submittedName>
</protein>
<evidence type="ECO:0000313" key="1">
    <source>
        <dbReference type="EMBL" id="EYF07219.1"/>
    </source>
</evidence>
<sequence>MDPVRRFVEVFETIGTRPALTATAQDDNCATLPPFSGEIAFGPWWVPGEVEE</sequence>
<comment type="caution">
    <text evidence="1">The sequence shown here is derived from an EMBL/GenBank/DDBJ whole genome shotgun (WGS) entry which is preliminary data.</text>
</comment>